<keyword evidence="4" id="KW-1278">Translocase</keyword>
<evidence type="ECO:0000256" key="4">
    <source>
        <dbReference type="ARBA" id="ARBA00022967"/>
    </source>
</evidence>
<gene>
    <name evidence="9" type="ORF">GBAR_LOCUS29210</name>
</gene>
<dbReference type="GO" id="GO:0016887">
    <property type="term" value="F:ATP hydrolysis activity"/>
    <property type="evidence" value="ECO:0007669"/>
    <property type="project" value="InterPro"/>
</dbReference>
<feature type="transmembrane region" description="Helical" evidence="7">
    <location>
        <begin position="113"/>
        <end position="142"/>
    </location>
</feature>
<sequence length="259" mass="26948">MREDGEAVVPVEQVSVGDLLLVRPGEHIPVDGEVSSGHSAVDESMLTGESMPVEKAPGDLLYGATLNRGSAGAIHNGWPTGYRRGSCRRVWLCPSLAFLLWLLLGPAPTLTLAILVFVAILIIACPCALGLATPTAIIVGVGKGAGRGFDIRSGEALEKAHRVDTVVLDKTVTLTTGKPAVTAIVSIGDPACTGDGERELLFLAATAEHGSEHPLAQAIVIRAQEDGIATAAADEFQAIPAEGSAQWSRALRCCWGTGR</sequence>
<proteinExistence type="predicted"/>
<dbReference type="SUPFAM" id="SSF81660">
    <property type="entry name" value="Metal cation-transporting ATPase, ATP-binding domain N"/>
    <property type="match status" value="1"/>
</dbReference>
<dbReference type="Pfam" id="PF00122">
    <property type="entry name" value="E1-E2_ATPase"/>
    <property type="match status" value="1"/>
</dbReference>
<dbReference type="InterPro" id="IPR023299">
    <property type="entry name" value="ATPase_P-typ_cyto_dom_N"/>
</dbReference>
<dbReference type="PANTHER" id="PTHR43520:SF8">
    <property type="entry name" value="P-TYPE CU(+) TRANSPORTER"/>
    <property type="match status" value="1"/>
</dbReference>
<accession>A0AA35XDH0</accession>
<evidence type="ECO:0000256" key="2">
    <source>
        <dbReference type="ARBA" id="ARBA00022692"/>
    </source>
</evidence>
<dbReference type="NCBIfam" id="TIGR01494">
    <property type="entry name" value="ATPase_P-type"/>
    <property type="match status" value="1"/>
</dbReference>
<dbReference type="SUPFAM" id="SSF81653">
    <property type="entry name" value="Calcium ATPase, transduction domain A"/>
    <property type="match status" value="1"/>
</dbReference>
<dbReference type="GO" id="GO:0043682">
    <property type="term" value="F:P-type divalent copper transporter activity"/>
    <property type="evidence" value="ECO:0007669"/>
    <property type="project" value="TreeGrafter"/>
</dbReference>
<dbReference type="PANTHER" id="PTHR43520">
    <property type="entry name" value="ATP7, ISOFORM B"/>
    <property type="match status" value="1"/>
</dbReference>
<name>A0AA35XDH0_GEOBA</name>
<keyword evidence="5 7" id="KW-1133">Transmembrane helix</keyword>
<evidence type="ECO:0000256" key="7">
    <source>
        <dbReference type="SAM" id="Phobius"/>
    </source>
</evidence>
<keyword evidence="6 7" id="KW-0472">Membrane</keyword>
<evidence type="ECO:0000313" key="10">
    <source>
        <dbReference type="Proteomes" id="UP001174909"/>
    </source>
</evidence>
<dbReference type="InterPro" id="IPR008250">
    <property type="entry name" value="ATPase_P-typ_transduc_dom_A_sf"/>
</dbReference>
<dbReference type="Gene3D" id="1.20.1110.10">
    <property type="entry name" value="Calcium-transporting ATPase, transmembrane domain"/>
    <property type="match status" value="1"/>
</dbReference>
<keyword evidence="10" id="KW-1185">Reference proteome</keyword>
<reference evidence="9" key="1">
    <citation type="submission" date="2023-03" db="EMBL/GenBank/DDBJ databases">
        <authorList>
            <person name="Steffen K."/>
            <person name="Cardenas P."/>
        </authorList>
    </citation>
    <scope>NUCLEOTIDE SEQUENCE</scope>
</reference>
<protein>
    <submittedName>
        <fullName evidence="9">Probable copper-transporting ATPase PacS</fullName>
    </submittedName>
</protein>
<keyword evidence="3" id="KW-0479">Metal-binding</keyword>
<feature type="domain" description="P-type ATPase A" evidence="8">
    <location>
        <begin position="2"/>
        <end position="69"/>
    </location>
</feature>
<dbReference type="EMBL" id="CASHTH010004088">
    <property type="protein sequence ID" value="CAI8053409.1"/>
    <property type="molecule type" value="Genomic_DNA"/>
</dbReference>
<evidence type="ECO:0000256" key="6">
    <source>
        <dbReference type="ARBA" id="ARBA00023136"/>
    </source>
</evidence>
<dbReference type="Gene3D" id="3.40.1110.10">
    <property type="entry name" value="Calcium-transporting ATPase, cytoplasmic domain N"/>
    <property type="match status" value="1"/>
</dbReference>
<dbReference type="PRINTS" id="PR00119">
    <property type="entry name" value="CATATPASE"/>
</dbReference>
<dbReference type="GO" id="GO:0012505">
    <property type="term" value="C:endomembrane system"/>
    <property type="evidence" value="ECO:0007669"/>
    <property type="project" value="UniProtKB-SubCell"/>
</dbReference>
<comment type="caution">
    <text evidence="9">The sequence shown here is derived from an EMBL/GenBank/DDBJ whole genome shotgun (WGS) entry which is preliminary data.</text>
</comment>
<evidence type="ECO:0000256" key="5">
    <source>
        <dbReference type="ARBA" id="ARBA00022989"/>
    </source>
</evidence>
<evidence type="ECO:0000256" key="3">
    <source>
        <dbReference type="ARBA" id="ARBA00022723"/>
    </source>
</evidence>
<keyword evidence="2 7" id="KW-0812">Transmembrane</keyword>
<dbReference type="GO" id="GO:0005507">
    <property type="term" value="F:copper ion binding"/>
    <property type="evidence" value="ECO:0007669"/>
    <property type="project" value="TreeGrafter"/>
</dbReference>
<dbReference type="AlphaFoldDB" id="A0AA35XDH0"/>
<dbReference type="Gene3D" id="2.70.150.10">
    <property type="entry name" value="Calcium-transporting ATPase, cytoplasmic transduction domain A"/>
    <property type="match status" value="1"/>
</dbReference>
<evidence type="ECO:0000256" key="1">
    <source>
        <dbReference type="ARBA" id="ARBA00004127"/>
    </source>
</evidence>
<dbReference type="GO" id="GO:0055070">
    <property type="term" value="P:copper ion homeostasis"/>
    <property type="evidence" value="ECO:0007669"/>
    <property type="project" value="TreeGrafter"/>
</dbReference>
<evidence type="ECO:0000313" key="9">
    <source>
        <dbReference type="EMBL" id="CAI8053409.1"/>
    </source>
</evidence>
<comment type="subcellular location">
    <subcellularLocation>
        <location evidence="1">Endomembrane system</location>
        <topology evidence="1">Multi-pass membrane protein</topology>
    </subcellularLocation>
</comment>
<dbReference type="Pfam" id="PF00702">
    <property type="entry name" value="Hydrolase"/>
    <property type="match status" value="1"/>
</dbReference>
<feature type="transmembrane region" description="Helical" evidence="7">
    <location>
        <begin position="90"/>
        <end position="107"/>
    </location>
</feature>
<dbReference type="GO" id="GO:0016020">
    <property type="term" value="C:membrane"/>
    <property type="evidence" value="ECO:0007669"/>
    <property type="project" value="InterPro"/>
</dbReference>
<dbReference type="Proteomes" id="UP001174909">
    <property type="component" value="Unassembled WGS sequence"/>
</dbReference>
<organism evidence="9 10">
    <name type="scientific">Geodia barretti</name>
    <name type="common">Barrett's horny sponge</name>
    <dbReference type="NCBI Taxonomy" id="519541"/>
    <lineage>
        <taxon>Eukaryota</taxon>
        <taxon>Metazoa</taxon>
        <taxon>Porifera</taxon>
        <taxon>Demospongiae</taxon>
        <taxon>Heteroscleromorpha</taxon>
        <taxon>Tetractinellida</taxon>
        <taxon>Astrophorina</taxon>
        <taxon>Geodiidae</taxon>
        <taxon>Geodia</taxon>
    </lineage>
</organism>
<dbReference type="GO" id="GO:0005524">
    <property type="term" value="F:ATP binding"/>
    <property type="evidence" value="ECO:0007669"/>
    <property type="project" value="InterPro"/>
</dbReference>
<dbReference type="InterPro" id="IPR059000">
    <property type="entry name" value="ATPase_P-type_domA"/>
</dbReference>
<evidence type="ECO:0000259" key="8">
    <source>
        <dbReference type="Pfam" id="PF00122"/>
    </source>
</evidence>
<dbReference type="InterPro" id="IPR001757">
    <property type="entry name" value="P_typ_ATPase"/>
</dbReference>